<dbReference type="Gene3D" id="2.60.40.1140">
    <property type="entry name" value="Collagen-binding surface protein Cna, B-type domain"/>
    <property type="match status" value="3"/>
</dbReference>
<proteinExistence type="predicted"/>
<keyword evidence="6" id="KW-0812">Transmembrane</keyword>
<keyword evidence="9" id="KW-1185">Reference proteome</keyword>
<dbReference type="Pfam" id="PF05738">
    <property type="entry name" value="Cna_B"/>
    <property type="match status" value="3"/>
</dbReference>
<keyword evidence="1" id="KW-0134">Cell wall</keyword>
<evidence type="ECO:0000313" key="9">
    <source>
        <dbReference type="Proteomes" id="UP001522450"/>
    </source>
</evidence>
<dbReference type="Proteomes" id="UP001522450">
    <property type="component" value="Unassembled WGS sequence"/>
</dbReference>
<keyword evidence="2" id="KW-0964">Secreted</keyword>
<evidence type="ECO:0000256" key="4">
    <source>
        <dbReference type="ARBA" id="ARBA00023088"/>
    </source>
</evidence>
<dbReference type="CDD" id="cd00222">
    <property type="entry name" value="CollagenBindB"/>
    <property type="match status" value="3"/>
</dbReference>
<comment type="caution">
    <text evidence="8">The sequence shown here is derived from an EMBL/GenBank/DDBJ whole genome shotgun (WGS) entry which is preliminary data.</text>
</comment>
<organism evidence="8 9">
    <name type="scientific">Pseudolactococcus carnosus</name>
    <dbReference type="NCBI Taxonomy" id="2749961"/>
    <lineage>
        <taxon>Bacteria</taxon>
        <taxon>Bacillati</taxon>
        <taxon>Bacillota</taxon>
        <taxon>Bacilli</taxon>
        <taxon>Lactobacillales</taxon>
        <taxon>Streptococcaceae</taxon>
        <taxon>Pseudolactococcus</taxon>
    </lineage>
</organism>
<gene>
    <name evidence="8" type="ORF">GYN21_01440</name>
</gene>
<protein>
    <submittedName>
        <fullName evidence="8">Cna B-type domain-containing protein</fullName>
    </submittedName>
</protein>
<keyword evidence="4" id="KW-0572">Peptidoglycan-anchor</keyword>
<reference evidence="8 9" key="1">
    <citation type="journal article" date="2022" name="Microbiol. Res.">
        <title>Comparative genome analysis, predicted lifestyle and antimicrobial strategies of Lactococcus carnosus and Lactococcus paracarnosus isolated from meat.</title>
        <authorList>
            <person name="Werum V."/>
            <person name="Ehrmann M."/>
            <person name="Vogel R."/>
            <person name="Hilgarth M."/>
        </authorList>
    </citation>
    <scope>NUCLEOTIDE SEQUENCE [LARGE SCALE GENOMIC DNA]</scope>
    <source>
        <strain evidence="8 9">TMW22177</strain>
    </source>
</reference>
<evidence type="ECO:0000256" key="6">
    <source>
        <dbReference type="SAM" id="Phobius"/>
    </source>
</evidence>
<evidence type="ECO:0000256" key="3">
    <source>
        <dbReference type="ARBA" id="ARBA00022729"/>
    </source>
</evidence>
<evidence type="ECO:0000259" key="7">
    <source>
        <dbReference type="PROSITE" id="PS50847"/>
    </source>
</evidence>
<dbReference type="InterPro" id="IPR019931">
    <property type="entry name" value="LPXTG_anchor"/>
</dbReference>
<feature type="domain" description="Gram-positive cocci surface proteins LPxTG" evidence="7">
    <location>
        <begin position="300"/>
        <end position="332"/>
    </location>
</feature>
<feature type="region of interest" description="Disordered" evidence="5">
    <location>
        <begin position="274"/>
        <end position="301"/>
    </location>
</feature>
<accession>A0ABT0AQD1</accession>
<name>A0ABT0AQD1_9LACT</name>
<keyword evidence="6" id="KW-0472">Membrane</keyword>
<dbReference type="EMBL" id="JAAECS010000001">
    <property type="protein sequence ID" value="MCJ1988871.1"/>
    <property type="molecule type" value="Genomic_DNA"/>
</dbReference>
<keyword evidence="6" id="KW-1133">Transmembrane helix</keyword>
<evidence type="ECO:0000256" key="5">
    <source>
        <dbReference type="SAM" id="MobiDB-lite"/>
    </source>
</evidence>
<feature type="transmembrane region" description="Helical" evidence="6">
    <location>
        <begin position="310"/>
        <end position="329"/>
    </location>
</feature>
<evidence type="ECO:0000256" key="1">
    <source>
        <dbReference type="ARBA" id="ARBA00022512"/>
    </source>
</evidence>
<dbReference type="NCBIfam" id="TIGR01167">
    <property type="entry name" value="LPXTG_anchor"/>
    <property type="match status" value="1"/>
</dbReference>
<dbReference type="InterPro" id="IPR008454">
    <property type="entry name" value="Collagen-bd_Cna-like_B-typ_dom"/>
</dbReference>
<dbReference type="PROSITE" id="PS50847">
    <property type="entry name" value="GRAM_POS_ANCHORING"/>
    <property type="match status" value="1"/>
</dbReference>
<evidence type="ECO:0000313" key="8">
    <source>
        <dbReference type="EMBL" id="MCJ1988871.1"/>
    </source>
</evidence>
<dbReference type="SUPFAM" id="SSF49478">
    <property type="entry name" value="Cna protein B-type domain"/>
    <property type="match status" value="3"/>
</dbReference>
<dbReference type="Pfam" id="PF00746">
    <property type="entry name" value="Gram_pos_anchor"/>
    <property type="match status" value="1"/>
</dbReference>
<sequence>MVILLNSHTPEIIEVNGTKAWNDNNNQDGIRPTSIKVNLLANGKIISFKEVKSTDNWQYKFISLPKFEAGKAIVYTVSEATVTGYDVTVNGTDLTNTHAPELTAVSGTKTWSDNNNQDGIRPDKITVNLLADGKQVATKAVTADTNWTYSFTNLPKFESGKAIVYTVSEATVAGYDVTVNGTDLTNTHAPELIAVNGTKTWSDNNNQDGIRPDKITVNLLADGKQVATKAVTAKDDWKYSFANLPKFAAGKAIVYTVSEATVTGYDTTVNGYDLTNTHTPAKPNQPVTPTTPNKPKGSNLPKTSEMINSLYTLIGFVMLTLAGFGLVLAKKR</sequence>
<keyword evidence="3" id="KW-0732">Signal</keyword>
<evidence type="ECO:0000256" key="2">
    <source>
        <dbReference type="ARBA" id="ARBA00022525"/>
    </source>
</evidence>
<dbReference type="RefSeq" id="WP_050703002.1">
    <property type="nucleotide sequence ID" value="NZ_JAAECS010000001.1"/>
</dbReference>